<gene>
    <name evidence="6" type="ORF">AALO_G00162290</name>
</gene>
<dbReference type="Proteomes" id="UP000823561">
    <property type="component" value="Chromosome 12"/>
</dbReference>
<evidence type="ECO:0000313" key="7">
    <source>
        <dbReference type="Proteomes" id="UP000823561"/>
    </source>
</evidence>
<evidence type="ECO:0000259" key="5">
    <source>
        <dbReference type="Pfam" id="PF04935"/>
    </source>
</evidence>
<dbReference type="EMBL" id="JADWDJ010000012">
    <property type="protein sequence ID" value="KAG5272159.1"/>
    <property type="molecule type" value="Genomic_DNA"/>
</dbReference>
<sequence>MTSLAAKYDYLEKFASKVISSQQPEPRKRAYVPYKGTSSEDGPSKKKKNIQKQTQGSQKNKQPVIKTRQTPDTSIVQKRINTVDQEAPKLKVQKCTTNPNKTSEEGKTQGSEFSARDILRQRLHQKIEESRGLGPIVDPSSEEVKKRRERRKQERERKKRKKKEFRAKKLAEKIAAEAEQDDTPEAQPTPTDKAAQRDTTSVVFSKVEVGEEYVDKVTQKKEKRKQIKGGLTPLTGKNYKQLLTRVQARKAKLEDLREKDPAKAEKEEEKMKWTNMLYKAEGLKIKDNEDMLRASLKKKEQRKAQVKRKWTERSQQLLEKMQNRQDKRRRNLQKRKQGKVEKRKQKARKKGRVLPEDLKKARLD</sequence>
<organism evidence="6 7">
    <name type="scientific">Alosa alosa</name>
    <name type="common">allis shad</name>
    <dbReference type="NCBI Taxonomy" id="278164"/>
    <lineage>
        <taxon>Eukaryota</taxon>
        <taxon>Metazoa</taxon>
        <taxon>Chordata</taxon>
        <taxon>Craniata</taxon>
        <taxon>Vertebrata</taxon>
        <taxon>Euteleostomi</taxon>
        <taxon>Actinopterygii</taxon>
        <taxon>Neopterygii</taxon>
        <taxon>Teleostei</taxon>
        <taxon>Clupei</taxon>
        <taxon>Clupeiformes</taxon>
        <taxon>Clupeoidei</taxon>
        <taxon>Clupeidae</taxon>
        <taxon>Alosa</taxon>
    </lineage>
</organism>
<feature type="compositionally biased region" description="Basic and acidic residues" evidence="4">
    <location>
        <begin position="167"/>
        <end position="176"/>
    </location>
</feature>
<dbReference type="GO" id="GO:0042273">
    <property type="term" value="P:ribosomal large subunit biogenesis"/>
    <property type="evidence" value="ECO:0007669"/>
    <property type="project" value="TreeGrafter"/>
</dbReference>
<comment type="similarity">
    <text evidence="2">Belongs to the SURF6 family.</text>
</comment>
<feature type="compositionally biased region" description="Basic residues" evidence="4">
    <location>
        <begin position="157"/>
        <end position="166"/>
    </location>
</feature>
<proteinExistence type="inferred from homology"/>
<keyword evidence="3" id="KW-0539">Nucleus</keyword>
<dbReference type="InterPro" id="IPR029190">
    <property type="entry name" value="Rrp14/SURF6_C"/>
</dbReference>
<dbReference type="Pfam" id="PF04935">
    <property type="entry name" value="SURF6"/>
    <property type="match status" value="1"/>
</dbReference>
<feature type="compositionally biased region" description="Basic and acidic residues" evidence="4">
    <location>
        <begin position="142"/>
        <end position="156"/>
    </location>
</feature>
<accession>A0AAV6GAM4</accession>
<reference evidence="6" key="1">
    <citation type="submission" date="2020-10" db="EMBL/GenBank/DDBJ databases">
        <title>Chromosome-scale genome assembly of the Allis shad, Alosa alosa.</title>
        <authorList>
            <person name="Margot Z."/>
            <person name="Christophe K."/>
            <person name="Cabau C."/>
            <person name="Louis A."/>
            <person name="Berthelot C."/>
            <person name="Parey E."/>
            <person name="Roest Crollius H."/>
            <person name="Montfort J."/>
            <person name="Robinson-Rechavi M."/>
            <person name="Bucao C."/>
            <person name="Bouchez O."/>
            <person name="Gislard M."/>
            <person name="Lluch J."/>
            <person name="Milhes M."/>
            <person name="Lampietro C."/>
            <person name="Lopez Roques C."/>
            <person name="Donnadieu C."/>
            <person name="Braasch I."/>
            <person name="Desvignes T."/>
            <person name="Postlethwait J."/>
            <person name="Bobe J."/>
            <person name="Guiguen Y."/>
        </authorList>
    </citation>
    <scope>NUCLEOTIDE SEQUENCE</scope>
    <source>
        <strain evidence="6">M-15738</strain>
        <tissue evidence="6">Blood</tissue>
    </source>
</reference>
<evidence type="ECO:0000256" key="3">
    <source>
        <dbReference type="ARBA" id="ARBA00023242"/>
    </source>
</evidence>
<feature type="compositionally biased region" description="Basic residues" evidence="4">
    <location>
        <begin position="298"/>
        <end position="310"/>
    </location>
</feature>
<feature type="region of interest" description="Disordered" evidence="4">
    <location>
        <begin position="17"/>
        <end position="200"/>
    </location>
</feature>
<evidence type="ECO:0000256" key="1">
    <source>
        <dbReference type="ARBA" id="ARBA00004123"/>
    </source>
</evidence>
<evidence type="ECO:0000313" key="6">
    <source>
        <dbReference type="EMBL" id="KAG5272159.1"/>
    </source>
</evidence>
<evidence type="ECO:0000256" key="2">
    <source>
        <dbReference type="ARBA" id="ARBA00005904"/>
    </source>
</evidence>
<name>A0AAV6GAM4_9TELE</name>
<keyword evidence="7" id="KW-1185">Reference proteome</keyword>
<dbReference type="PANTHER" id="PTHR14369:SF0">
    <property type="entry name" value="SURFEIT LOCUS PROTEIN 6"/>
    <property type="match status" value="1"/>
</dbReference>
<dbReference type="GO" id="GO:0042274">
    <property type="term" value="P:ribosomal small subunit biogenesis"/>
    <property type="evidence" value="ECO:0007669"/>
    <property type="project" value="TreeGrafter"/>
</dbReference>
<feature type="compositionally biased region" description="Basic and acidic residues" evidence="4">
    <location>
        <begin position="114"/>
        <end position="131"/>
    </location>
</feature>
<feature type="compositionally biased region" description="Polar residues" evidence="4">
    <location>
        <begin position="51"/>
        <end position="84"/>
    </location>
</feature>
<dbReference type="GO" id="GO:0003723">
    <property type="term" value="F:RNA binding"/>
    <property type="evidence" value="ECO:0007669"/>
    <property type="project" value="TreeGrafter"/>
</dbReference>
<dbReference type="GO" id="GO:0003677">
    <property type="term" value="F:DNA binding"/>
    <property type="evidence" value="ECO:0007669"/>
    <property type="project" value="TreeGrafter"/>
</dbReference>
<feature type="domain" description="Ribosomal RNA-processing protein 14/surfeit locus protein 6 C-terminal" evidence="5">
    <location>
        <begin position="143"/>
        <end position="345"/>
    </location>
</feature>
<evidence type="ECO:0000256" key="4">
    <source>
        <dbReference type="SAM" id="MobiDB-lite"/>
    </source>
</evidence>
<dbReference type="GO" id="GO:0005730">
    <property type="term" value="C:nucleolus"/>
    <property type="evidence" value="ECO:0007669"/>
    <property type="project" value="TreeGrafter"/>
</dbReference>
<comment type="caution">
    <text evidence="6">The sequence shown here is derived from an EMBL/GenBank/DDBJ whole genome shotgun (WGS) entry which is preliminary data.</text>
</comment>
<feature type="region of interest" description="Disordered" evidence="4">
    <location>
        <begin position="298"/>
        <end position="364"/>
    </location>
</feature>
<protein>
    <recommendedName>
        <fullName evidence="5">Ribosomal RNA-processing protein 14/surfeit locus protein 6 C-terminal domain-containing protein</fullName>
    </recommendedName>
</protein>
<feature type="compositionally biased region" description="Basic residues" evidence="4">
    <location>
        <begin position="326"/>
        <end position="352"/>
    </location>
</feature>
<dbReference type="InterPro" id="IPR007019">
    <property type="entry name" value="SURF6"/>
</dbReference>
<dbReference type="AlphaFoldDB" id="A0AAV6GAM4"/>
<comment type="subcellular location">
    <subcellularLocation>
        <location evidence="1">Nucleus</location>
    </subcellularLocation>
</comment>
<feature type="compositionally biased region" description="Basic and acidic residues" evidence="4">
    <location>
        <begin position="353"/>
        <end position="364"/>
    </location>
</feature>
<dbReference type="PANTHER" id="PTHR14369">
    <property type="entry name" value="SURFEIT LOCUS PROTEIN 6"/>
    <property type="match status" value="1"/>
</dbReference>